<evidence type="ECO:0000256" key="9">
    <source>
        <dbReference type="ARBA" id="ARBA00023136"/>
    </source>
</evidence>
<evidence type="ECO:0000256" key="6">
    <source>
        <dbReference type="ARBA" id="ARBA00023012"/>
    </source>
</evidence>
<evidence type="ECO:0000256" key="7">
    <source>
        <dbReference type="ARBA" id="ARBA00023015"/>
    </source>
</evidence>
<keyword evidence="9" id="KW-0472">Membrane</keyword>
<dbReference type="InterPro" id="IPR035979">
    <property type="entry name" value="RBD_domain_sf"/>
</dbReference>
<reference evidence="14" key="1">
    <citation type="journal article" date="2024" name="IScience">
        <title>Strigolactones Initiate the Formation of Haustorium-like Structures in Castilleja.</title>
        <authorList>
            <person name="Buerger M."/>
            <person name="Peterson D."/>
            <person name="Chory J."/>
        </authorList>
    </citation>
    <scope>NUCLEOTIDE SEQUENCE [LARGE SCALE GENOMIC DNA]</scope>
</reference>
<organism evidence="13 14">
    <name type="scientific">Castilleja foliolosa</name>
    <dbReference type="NCBI Taxonomy" id="1961234"/>
    <lineage>
        <taxon>Eukaryota</taxon>
        <taxon>Viridiplantae</taxon>
        <taxon>Streptophyta</taxon>
        <taxon>Embryophyta</taxon>
        <taxon>Tracheophyta</taxon>
        <taxon>Spermatophyta</taxon>
        <taxon>Magnoliopsida</taxon>
        <taxon>eudicotyledons</taxon>
        <taxon>Gunneridae</taxon>
        <taxon>Pentapetalae</taxon>
        <taxon>asterids</taxon>
        <taxon>lamiids</taxon>
        <taxon>Lamiales</taxon>
        <taxon>Orobanchaceae</taxon>
        <taxon>Pedicularideae</taxon>
        <taxon>Castillejinae</taxon>
        <taxon>Castilleja</taxon>
    </lineage>
</organism>
<dbReference type="Pfam" id="PF01496">
    <property type="entry name" value="V_ATPase_I"/>
    <property type="match status" value="1"/>
</dbReference>
<evidence type="ECO:0000256" key="11">
    <source>
        <dbReference type="PROSITE-ProRule" id="PRU00169"/>
    </source>
</evidence>
<proteinExistence type="inferred from homology"/>
<dbReference type="Gene3D" id="3.40.50.2300">
    <property type="match status" value="1"/>
</dbReference>
<dbReference type="InterPro" id="IPR012677">
    <property type="entry name" value="Nucleotide-bd_a/b_plait_sf"/>
</dbReference>
<dbReference type="InterPro" id="IPR011006">
    <property type="entry name" value="CheY-like_superfamily"/>
</dbReference>
<comment type="subcellular location">
    <subcellularLocation>
        <location evidence="1">Membrane</location>
        <topology evidence="1">Multi-pass membrane protein</topology>
    </subcellularLocation>
</comment>
<comment type="similarity">
    <text evidence="2">Belongs to the V-ATPase 116 kDa subunit family.</text>
</comment>
<dbReference type="PROSITE" id="PS50110">
    <property type="entry name" value="RESPONSE_REGULATORY"/>
    <property type="match status" value="1"/>
</dbReference>
<dbReference type="EMBL" id="JAVIJP010000099">
    <property type="protein sequence ID" value="KAL3616052.1"/>
    <property type="molecule type" value="Genomic_DNA"/>
</dbReference>
<dbReference type="Pfam" id="PF00076">
    <property type="entry name" value="RRM_1"/>
    <property type="match status" value="1"/>
</dbReference>
<evidence type="ECO:0000313" key="14">
    <source>
        <dbReference type="Proteomes" id="UP001632038"/>
    </source>
</evidence>
<dbReference type="Gene3D" id="3.30.70.330">
    <property type="match status" value="1"/>
</dbReference>
<feature type="modified residue" description="4-aspartylphosphate" evidence="11">
    <location>
        <position position="193"/>
    </location>
</feature>
<keyword evidence="11" id="KW-0597">Phosphoprotein</keyword>
<dbReference type="PANTHER" id="PTHR43874">
    <property type="entry name" value="TWO-COMPONENT RESPONSE REGULATOR"/>
    <property type="match status" value="1"/>
</dbReference>
<evidence type="ECO:0000256" key="10">
    <source>
        <dbReference type="ARBA" id="ARBA00023163"/>
    </source>
</evidence>
<dbReference type="GO" id="GO:0016020">
    <property type="term" value="C:membrane"/>
    <property type="evidence" value="ECO:0007669"/>
    <property type="project" value="UniProtKB-SubCell"/>
</dbReference>
<dbReference type="Pfam" id="PF00072">
    <property type="entry name" value="Response_reg"/>
    <property type="match status" value="1"/>
</dbReference>
<evidence type="ECO:0000256" key="3">
    <source>
        <dbReference type="ARBA" id="ARBA00022448"/>
    </source>
</evidence>
<feature type="domain" description="Response regulatory" evidence="12">
    <location>
        <begin position="133"/>
        <end position="245"/>
    </location>
</feature>
<evidence type="ECO:0000313" key="13">
    <source>
        <dbReference type="EMBL" id="KAL3616052.1"/>
    </source>
</evidence>
<keyword evidence="3" id="KW-0813">Transport</keyword>
<dbReference type="InterPro" id="IPR001789">
    <property type="entry name" value="Sig_transdc_resp-reg_receiver"/>
</dbReference>
<dbReference type="PANTHER" id="PTHR43874:SF62">
    <property type="entry name" value="TWO-COMPONENT RESPONSE REGULATOR ARR6"/>
    <property type="match status" value="1"/>
</dbReference>
<dbReference type="GO" id="GO:0006811">
    <property type="term" value="P:monoatomic ion transport"/>
    <property type="evidence" value="ECO:0007669"/>
    <property type="project" value="UniProtKB-KW"/>
</dbReference>
<keyword evidence="5" id="KW-1133">Transmembrane helix</keyword>
<accession>A0ABD3BGY8</accession>
<gene>
    <name evidence="13" type="ORF">CASFOL_040346</name>
</gene>
<name>A0ABD3BGY8_9LAMI</name>
<dbReference type="SUPFAM" id="SSF54928">
    <property type="entry name" value="RNA-binding domain, RBD"/>
    <property type="match status" value="1"/>
</dbReference>
<keyword evidence="8" id="KW-0406">Ion transport</keyword>
<keyword evidence="6" id="KW-0902">Two-component regulatory system</keyword>
<dbReference type="GO" id="GO:0000160">
    <property type="term" value="P:phosphorelay signal transduction system"/>
    <property type="evidence" value="ECO:0007669"/>
    <property type="project" value="UniProtKB-KW"/>
</dbReference>
<keyword evidence="7" id="KW-0805">Transcription regulation</keyword>
<dbReference type="Proteomes" id="UP001632038">
    <property type="component" value="Unassembled WGS sequence"/>
</dbReference>
<comment type="caution">
    <text evidence="13">The sequence shown here is derived from an EMBL/GenBank/DDBJ whole genome shotgun (WGS) entry which is preliminary data.</text>
</comment>
<dbReference type="InterPro" id="IPR000504">
    <property type="entry name" value="RRM_dom"/>
</dbReference>
<keyword evidence="14" id="KW-1185">Reference proteome</keyword>
<evidence type="ECO:0000256" key="5">
    <source>
        <dbReference type="ARBA" id="ARBA00022989"/>
    </source>
</evidence>
<evidence type="ECO:0000256" key="4">
    <source>
        <dbReference type="ARBA" id="ARBA00022692"/>
    </source>
</evidence>
<sequence length="245" mass="27820">MWIPAGGDCEGHGAASRVSHHRMYGVKQMRSWTGDSRGFAFVQYKYQDEAQKAVEKLDEVAKYQEAKPGVFTIVTFPFLFVVMFGDWGHETKNSTSSKSPENPIKAEGLRKALCDKNVTTKVYVENTNRFELHVLAVDDSFVDRKVIERLLKISCCKVTAVESGTRALQYLGLDEEKNSVVFDDLKVNLIMTDYSMPGMTGFKLLQKIKLFQAEKNSSCDHVIREHVGSHRGAWKKVLKISWLFK</sequence>
<evidence type="ECO:0000259" key="12">
    <source>
        <dbReference type="PROSITE" id="PS50110"/>
    </source>
</evidence>
<dbReference type="AlphaFoldDB" id="A0ABD3BGY8"/>
<evidence type="ECO:0000256" key="2">
    <source>
        <dbReference type="ARBA" id="ARBA00009904"/>
    </source>
</evidence>
<keyword evidence="4" id="KW-0812">Transmembrane</keyword>
<dbReference type="InterPro" id="IPR045279">
    <property type="entry name" value="ARR-like"/>
</dbReference>
<evidence type="ECO:0000256" key="8">
    <source>
        <dbReference type="ARBA" id="ARBA00023065"/>
    </source>
</evidence>
<keyword evidence="10" id="KW-0804">Transcription</keyword>
<evidence type="ECO:0000256" key="1">
    <source>
        <dbReference type="ARBA" id="ARBA00004141"/>
    </source>
</evidence>
<protein>
    <recommendedName>
        <fullName evidence="12">Response regulatory domain-containing protein</fullName>
    </recommendedName>
</protein>
<dbReference type="InterPro" id="IPR002490">
    <property type="entry name" value="V-ATPase_116kDa_su"/>
</dbReference>
<dbReference type="SUPFAM" id="SSF52172">
    <property type="entry name" value="CheY-like"/>
    <property type="match status" value="1"/>
</dbReference>